<evidence type="ECO:0000313" key="2">
    <source>
        <dbReference type="Proteomes" id="UP000091956"/>
    </source>
</evidence>
<sequence>MPSFAATVFSHPVTDALEKRDDHTFKTVLKTTWTDLDVAEKAIHKYDDDNYEFIEAVDTAPKNLQKSEKEVKASGALSKAGVADIKLIFQDLVTVSKALHDELIVKRPTIEATRKCRFIRVKLSLLWAFSANLVNAIADNSEPKIKDLIRGYAGDYLVNIRKAEYGFDESKCIDATYDLSSQGDL</sequence>
<accession>A0A1B8GUZ6</accession>
<proteinExistence type="predicted"/>
<name>A0A1B8GUZ6_9PEZI</name>
<dbReference type="EMBL" id="KV460211">
    <property type="protein sequence ID" value="OBT99638.1"/>
    <property type="molecule type" value="Genomic_DNA"/>
</dbReference>
<dbReference type="RefSeq" id="XP_018133371.1">
    <property type="nucleotide sequence ID" value="XM_018271733.2"/>
</dbReference>
<dbReference type="AlphaFoldDB" id="A0A1B8GUZ6"/>
<protein>
    <submittedName>
        <fullName evidence="1">Uncharacterized protein</fullName>
    </submittedName>
</protein>
<dbReference type="GeneID" id="28835608"/>
<reference evidence="1 2" key="1">
    <citation type="submission" date="2016-03" db="EMBL/GenBank/DDBJ databases">
        <title>Comparative genomics of Pseudogymnoascus destructans, the fungus causing white-nose syndrome of bats.</title>
        <authorList>
            <person name="Palmer J.M."/>
            <person name="Drees K.P."/>
            <person name="Foster J.T."/>
            <person name="Lindner D.L."/>
        </authorList>
    </citation>
    <scope>NUCLEOTIDE SEQUENCE [LARGE SCALE GENOMIC DNA]</scope>
    <source>
        <strain evidence="1 2">UAMH 10579</strain>
    </source>
</reference>
<dbReference type="OrthoDB" id="3440164at2759"/>
<dbReference type="Proteomes" id="UP000091956">
    <property type="component" value="Unassembled WGS sequence"/>
</dbReference>
<evidence type="ECO:0000313" key="1">
    <source>
        <dbReference type="EMBL" id="OBT99638.1"/>
    </source>
</evidence>
<reference evidence="2" key="2">
    <citation type="journal article" date="2018" name="Nat. Commun.">
        <title>Extreme sensitivity to ultraviolet light in the fungal pathogen causing white-nose syndrome of bats.</title>
        <authorList>
            <person name="Palmer J.M."/>
            <person name="Drees K.P."/>
            <person name="Foster J.T."/>
            <person name="Lindner D.L."/>
        </authorList>
    </citation>
    <scope>NUCLEOTIDE SEQUENCE [LARGE SCALE GENOMIC DNA]</scope>
    <source>
        <strain evidence="2">UAMH 10579</strain>
    </source>
</reference>
<organism evidence="1 2">
    <name type="scientific">Pseudogymnoascus verrucosus</name>
    <dbReference type="NCBI Taxonomy" id="342668"/>
    <lineage>
        <taxon>Eukaryota</taxon>
        <taxon>Fungi</taxon>
        <taxon>Dikarya</taxon>
        <taxon>Ascomycota</taxon>
        <taxon>Pezizomycotina</taxon>
        <taxon>Leotiomycetes</taxon>
        <taxon>Thelebolales</taxon>
        <taxon>Thelebolaceae</taxon>
        <taxon>Pseudogymnoascus</taxon>
    </lineage>
</organism>
<gene>
    <name evidence="1" type="ORF">VE01_02222</name>
</gene>
<keyword evidence="2" id="KW-1185">Reference proteome</keyword>